<protein>
    <submittedName>
        <fullName evidence="1">Uncharacterized protein</fullName>
    </submittedName>
</protein>
<sequence length="572" mass="59845">MPALSGTFRAAHNPASAGGARAHRRPGFTRPDRYYFAHCGGLRNCNKSSPLTGGASPGSALYFANTVYLQTPSFPILNPVLIWARFYMDESNSATSEKAIPADAWIEAARIKWGSTTLAASAIDNGGLLAASSSDACIFTRHTGVLPADTVIDISVGLRLSVAGQGLIANRSQNTNTGELGRYHASSSFAATVTGGSTISTLSGSTSGTIGGFLYAPVGIAGMGLDGRDVCLEFGDSLVFGAGMNDAISAYGIKGLPDYIARRQAGQYMRPAMNLAQSSSYGQNLDPTNGTSYAPSALAMRLRLVEQVRALNADGTLPFTLICMNWWNNDEGSPYTDNVAKASALIKAEHDYIRALWPGVPHVRIGPMPKAGTQTGYLTAEEQSVLTVAQYAPAYANNSTGVRFALREAMVSNACGGAFEYFLDPIPYFAWDQGSNRDKWANGGKQGVIAAADSGSGATFIASTRFDLGDAVFMPDATNSTGGRTRTVSSVTDNGDGTFTHVTVQSDGTLSGTYPTRTAGRAVIRVLPGDGNPVAAVSGRGVHPSQYACQLAAPMGDAFKARRAAEAGAVWA</sequence>
<reference evidence="1 2" key="1">
    <citation type="submission" date="2020-08" db="EMBL/GenBank/DDBJ databases">
        <title>Genomic Encyclopedia of Type Strains, Phase IV (KMG-IV): sequencing the most valuable type-strain genomes for metagenomic binning, comparative biology and taxonomic classification.</title>
        <authorList>
            <person name="Goeker M."/>
        </authorList>
    </citation>
    <scope>NUCLEOTIDE SEQUENCE [LARGE SCALE GENOMIC DNA]</scope>
    <source>
        <strain evidence="1 2">DSM 27057</strain>
    </source>
</reference>
<name>A0A7W6G4M2_9SPHN</name>
<keyword evidence="2" id="KW-1185">Reference proteome</keyword>
<dbReference type="EMBL" id="JACIDX010000001">
    <property type="protein sequence ID" value="MBB3953383.1"/>
    <property type="molecule type" value="Genomic_DNA"/>
</dbReference>
<dbReference type="RefSeq" id="WP_183621957.1">
    <property type="nucleotide sequence ID" value="NZ_JACIDX010000001.1"/>
</dbReference>
<comment type="caution">
    <text evidence="1">The sequence shown here is derived from an EMBL/GenBank/DDBJ whole genome shotgun (WGS) entry which is preliminary data.</text>
</comment>
<accession>A0A7W6G4M2</accession>
<evidence type="ECO:0000313" key="1">
    <source>
        <dbReference type="EMBL" id="MBB3953383.1"/>
    </source>
</evidence>
<organism evidence="1 2">
    <name type="scientific">Novosphingobium sediminicola</name>
    <dbReference type="NCBI Taxonomy" id="563162"/>
    <lineage>
        <taxon>Bacteria</taxon>
        <taxon>Pseudomonadati</taxon>
        <taxon>Pseudomonadota</taxon>
        <taxon>Alphaproteobacteria</taxon>
        <taxon>Sphingomonadales</taxon>
        <taxon>Sphingomonadaceae</taxon>
        <taxon>Novosphingobium</taxon>
    </lineage>
</organism>
<dbReference type="Proteomes" id="UP000548867">
    <property type="component" value="Unassembled WGS sequence"/>
</dbReference>
<proteinExistence type="predicted"/>
<evidence type="ECO:0000313" key="2">
    <source>
        <dbReference type="Proteomes" id="UP000548867"/>
    </source>
</evidence>
<dbReference type="AlphaFoldDB" id="A0A7W6G4M2"/>
<gene>
    <name evidence="1" type="ORF">GGR38_000295</name>
</gene>